<dbReference type="GO" id="GO:0003723">
    <property type="term" value="F:RNA binding"/>
    <property type="evidence" value="ECO:0007669"/>
    <property type="project" value="UniProtKB-UniRule"/>
</dbReference>
<dbReference type="InterPro" id="IPR001678">
    <property type="entry name" value="MeTrfase_RsmB-F_NOP2_dom"/>
</dbReference>
<evidence type="ECO:0000256" key="13">
    <source>
        <dbReference type="ARBA" id="ARBA00047283"/>
    </source>
</evidence>
<evidence type="ECO:0000256" key="4">
    <source>
        <dbReference type="ARBA" id="ARBA00012140"/>
    </source>
</evidence>
<evidence type="ECO:0000256" key="1">
    <source>
        <dbReference type="ARBA" id="ARBA00002724"/>
    </source>
</evidence>
<dbReference type="InterPro" id="IPR023267">
    <property type="entry name" value="RCMT"/>
</dbReference>
<dbReference type="OrthoDB" id="9810297at2"/>
<evidence type="ECO:0000256" key="6">
    <source>
        <dbReference type="ARBA" id="ARBA00022552"/>
    </source>
</evidence>
<accession>A0A1H2Q8I8</accession>
<dbReference type="Proteomes" id="UP000199488">
    <property type="component" value="Unassembled WGS sequence"/>
</dbReference>
<dbReference type="SUPFAM" id="SSF48013">
    <property type="entry name" value="NusB-like"/>
    <property type="match status" value="1"/>
</dbReference>
<dbReference type="STRING" id="1122204.SAMN05421781_0209"/>
<dbReference type="NCBIfam" id="NF011494">
    <property type="entry name" value="PRK14902.1"/>
    <property type="match status" value="1"/>
</dbReference>
<dbReference type="InterPro" id="IPR018314">
    <property type="entry name" value="RsmB/NOL1/NOP2-like_CS"/>
</dbReference>
<feature type="active site" description="Nucleophile" evidence="14">
    <location>
        <position position="386"/>
    </location>
</feature>
<organism evidence="16 17">
    <name type="scientific">Marinococcus luteus</name>
    <dbReference type="NCBI Taxonomy" id="1122204"/>
    <lineage>
        <taxon>Bacteria</taxon>
        <taxon>Bacillati</taxon>
        <taxon>Bacillota</taxon>
        <taxon>Bacilli</taxon>
        <taxon>Bacillales</taxon>
        <taxon>Bacillaceae</taxon>
        <taxon>Marinococcus</taxon>
    </lineage>
</organism>
<evidence type="ECO:0000256" key="7">
    <source>
        <dbReference type="ARBA" id="ARBA00022603"/>
    </source>
</evidence>
<sequence>MNKTEPSYSLRYTAAALLERVETGQAFSHLLLHHELAGKAWSREDAGLLTEIVYGTLRRQNTLDYVLGVFVNKPIARLDAWVRVLLRMSVYQMRYLDRVPDHAVVDEAVKIAKQRGNKGVSGFVNGVLRSLQRKGFPDTSAIDNKEERLAVDYSHPAWMLKEWQAAYGEETALRIAEANNVTPKTNVRVSPEAELEDVREMLEQEGIQTTRGVIAEKALIVEKGNVLVTETYQNGYITVQDESSMKAGEALMVEENMDVLDACAAPGGKSTDAAERTGPGGSVAAHDLSAKKLTQIEEQVARLRLENIETAAGDARQLTTTFPARTFDRVLVDAPCSGLGVIRKKPEQKWAKKAEDFERLPEIQHEILNEAVSMLRFNGRIVYSTCTIRPEENEQVWEAFLHRHPELSPDHELTDKLKLSEIEHFSSDYGWCTILPHEYGTDGFFIAAAVKNNQEETEGA</sequence>
<evidence type="ECO:0000256" key="9">
    <source>
        <dbReference type="ARBA" id="ARBA00022691"/>
    </source>
</evidence>
<comment type="similarity">
    <text evidence="3 14">Belongs to the class I-like SAM-binding methyltransferase superfamily. RsmB/NOP family.</text>
</comment>
<dbReference type="Pfam" id="PF22458">
    <property type="entry name" value="RsmF-B_ferredox"/>
    <property type="match status" value="1"/>
</dbReference>
<keyword evidence="8 14" id="KW-0808">Transferase</keyword>
<dbReference type="NCBIfam" id="TIGR00563">
    <property type="entry name" value="rsmB"/>
    <property type="match status" value="1"/>
</dbReference>
<keyword evidence="9 14" id="KW-0949">S-adenosyl-L-methionine</keyword>
<dbReference type="FunFam" id="3.40.50.150:FF:000022">
    <property type="entry name" value="Ribosomal RNA small subunit methyltransferase B"/>
    <property type="match status" value="1"/>
</dbReference>
<evidence type="ECO:0000256" key="3">
    <source>
        <dbReference type="ARBA" id="ARBA00007494"/>
    </source>
</evidence>
<name>A0A1H2Q8I8_9BACI</name>
<protein>
    <recommendedName>
        <fullName evidence="4">16S rRNA (cytosine(967)-C(5))-methyltransferase</fullName>
        <ecNumber evidence="4">2.1.1.176</ecNumber>
    </recommendedName>
    <alternativeName>
        <fullName evidence="11">16S rRNA m5C967 methyltransferase</fullName>
    </alternativeName>
    <alternativeName>
        <fullName evidence="12">rRNA (cytosine-C(5)-)-methyltransferase RsmB</fullName>
    </alternativeName>
</protein>
<dbReference type="InterPro" id="IPR035926">
    <property type="entry name" value="NusB-like_sf"/>
</dbReference>
<evidence type="ECO:0000256" key="11">
    <source>
        <dbReference type="ARBA" id="ARBA00030399"/>
    </source>
</evidence>
<dbReference type="PANTHER" id="PTHR22807">
    <property type="entry name" value="NOP2 YEAST -RELATED NOL1/NOP2/FMU SUN DOMAIN-CONTAINING"/>
    <property type="match status" value="1"/>
</dbReference>
<dbReference type="RefSeq" id="WP_091610251.1">
    <property type="nucleotide sequence ID" value="NZ_FNNC01000001.1"/>
</dbReference>
<dbReference type="SUPFAM" id="SSF53335">
    <property type="entry name" value="S-adenosyl-L-methionine-dependent methyltransferases"/>
    <property type="match status" value="1"/>
</dbReference>
<keyword evidence="6" id="KW-0698">rRNA processing</keyword>
<dbReference type="CDD" id="cd02440">
    <property type="entry name" value="AdoMet_MTases"/>
    <property type="match status" value="1"/>
</dbReference>
<proteinExistence type="inferred from homology"/>
<dbReference type="Gene3D" id="3.30.70.1170">
    <property type="entry name" value="Sun protein, domain 3"/>
    <property type="match status" value="1"/>
</dbReference>
<evidence type="ECO:0000256" key="2">
    <source>
        <dbReference type="ARBA" id="ARBA00004496"/>
    </source>
</evidence>
<dbReference type="InterPro" id="IPR054728">
    <property type="entry name" value="RsmB-like_ferredoxin"/>
</dbReference>
<dbReference type="AlphaFoldDB" id="A0A1H2Q8I8"/>
<evidence type="ECO:0000313" key="17">
    <source>
        <dbReference type="Proteomes" id="UP000199488"/>
    </source>
</evidence>
<dbReference type="PROSITE" id="PS01153">
    <property type="entry name" value="NOL1_NOP2_SUN"/>
    <property type="match status" value="1"/>
</dbReference>
<dbReference type="FunFam" id="1.10.940.10:FF:000006">
    <property type="entry name" value="16S rRNA (Cytosine(967)-C(5))-methyltransferase RsmB"/>
    <property type="match status" value="1"/>
</dbReference>
<keyword evidence="7 14" id="KW-0489">Methyltransferase</keyword>
<comment type="subcellular location">
    <subcellularLocation>
        <location evidence="2">Cytoplasm</location>
    </subcellularLocation>
</comment>
<evidence type="ECO:0000313" key="16">
    <source>
        <dbReference type="EMBL" id="SDW03557.1"/>
    </source>
</evidence>
<keyword evidence="5" id="KW-0963">Cytoplasm</keyword>
<dbReference type="GO" id="GO:0005737">
    <property type="term" value="C:cytoplasm"/>
    <property type="evidence" value="ECO:0007669"/>
    <property type="project" value="UniProtKB-SubCell"/>
</dbReference>
<evidence type="ECO:0000256" key="12">
    <source>
        <dbReference type="ARBA" id="ARBA00031088"/>
    </source>
</evidence>
<dbReference type="EC" id="2.1.1.176" evidence="4"/>
<dbReference type="GO" id="GO:0008649">
    <property type="term" value="F:rRNA methyltransferase activity"/>
    <property type="evidence" value="ECO:0007669"/>
    <property type="project" value="InterPro"/>
</dbReference>
<dbReference type="InterPro" id="IPR029063">
    <property type="entry name" value="SAM-dependent_MTases_sf"/>
</dbReference>
<keyword evidence="17" id="KW-1185">Reference proteome</keyword>
<dbReference type="Pfam" id="PF01189">
    <property type="entry name" value="Methyltr_RsmB-F"/>
    <property type="match status" value="1"/>
</dbReference>
<gene>
    <name evidence="16" type="ORF">SAMN05421781_0209</name>
</gene>
<feature type="domain" description="SAM-dependent MTase RsmB/NOP-type" evidence="15">
    <location>
        <begin position="174"/>
        <end position="452"/>
    </location>
</feature>
<evidence type="ECO:0000256" key="10">
    <source>
        <dbReference type="ARBA" id="ARBA00022884"/>
    </source>
</evidence>
<dbReference type="PROSITE" id="PS51686">
    <property type="entry name" value="SAM_MT_RSMB_NOP"/>
    <property type="match status" value="1"/>
</dbReference>
<dbReference type="PANTHER" id="PTHR22807:SF53">
    <property type="entry name" value="RIBOSOMAL RNA SMALL SUBUNIT METHYLTRANSFERASE B-RELATED"/>
    <property type="match status" value="1"/>
</dbReference>
<evidence type="ECO:0000256" key="14">
    <source>
        <dbReference type="PROSITE-ProRule" id="PRU01023"/>
    </source>
</evidence>
<comment type="function">
    <text evidence="1">Specifically methylates the cytosine at position 967 (m5C967) of 16S rRNA.</text>
</comment>
<dbReference type="Pfam" id="PF01029">
    <property type="entry name" value="NusB"/>
    <property type="match status" value="1"/>
</dbReference>
<dbReference type="InterPro" id="IPR006027">
    <property type="entry name" value="NusB_RsmB_TIM44"/>
</dbReference>
<reference evidence="16 17" key="1">
    <citation type="submission" date="2016-10" db="EMBL/GenBank/DDBJ databases">
        <authorList>
            <person name="de Groot N.N."/>
        </authorList>
    </citation>
    <scope>NUCLEOTIDE SEQUENCE [LARGE SCALE GENOMIC DNA]</scope>
    <source>
        <strain evidence="16 17">DSM 23126</strain>
    </source>
</reference>
<dbReference type="Gene3D" id="1.10.940.10">
    <property type="entry name" value="NusB-like"/>
    <property type="match status" value="1"/>
</dbReference>
<evidence type="ECO:0000259" key="15">
    <source>
        <dbReference type="PROSITE" id="PS51686"/>
    </source>
</evidence>
<dbReference type="GO" id="GO:0006355">
    <property type="term" value="P:regulation of DNA-templated transcription"/>
    <property type="evidence" value="ECO:0007669"/>
    <property type="project" value="InterPro"/>
</dbReference>
<dbReference type="Gene3D" id="3.40.50.150">
    <property type="entry name" value="Vaccinia Virus protein VP39"/>
    <property type="match status" value="1"/>
</dbReference>
<keyword evidence="10 14" id="KW-0694">RNA-binding</keyword>
<dbReference type="InterPro" id="IPR004573">
    <property type="entry name" value="rRNA_ssu_MeTfrase_B"/>
</dbReference>
<dbReference type="EMBL" id="FNNC01000001">
    <property type="protein sequence ID" value="SDW03557.1"/>
    <property type="molecule type" value="Genomic_DNA"/>
</dbReference>
<dbReference type="PRINTS" id="PR02008">
    <property type="entry name" value="RCMTFAMILY"/>
</dbReference>
<comment type="catalytic activity">
    <reaction evidence="13">
        <text>cytidine(967) in 16S rRNA + S-adenosyl-L-methionine = 5-methylcytidine(967) in 16S rRNA + S-adenosyl-L-homocysteine + H(+)</text>
        <dbReference type="Rhea" id="RHEA:42748"/>
        <dbReference type="Rhea" id="RHEA-COMP:10219"/>
        <dbReference type="Rhea" id="RHEA-COMP:10220"/>
        <dbReference type="ChEBI" id="CHEBI:15378"/>
        <dbReference type="ChEBI" id="CHEBI:57856"/>
        <dbReference type="ChEBI" id="CHEBI:59789"/>
        <dbReference type="ChEBI" id="CHEBI:74483"/>
        <dbReference type="ChEBI" id="CHEBI:82748"/>
        <dbReference type="EC" id="2.1.1.176"/>
    </reaction>
</comment>
<dbReference type="InterPro" id="IPR049560">
    <property type="entry name" value="MeTrfase_RsmB-F_NOP2_cat"/>
</dbReference>
<feature type="binding site" evidence="14">
    <location>
        <position position="287"/>
    </location>
    <ligand>
        <name>S-adenosyl-L-methionine</name>
        <dbReference type="ChEBI" id="CHEBI:59789"/>
    </ligand>
</feature>
<evidence type="ECO:0000256" key="5">
    <source>
        <dbReference type="ARBA" id="ARBA00022490"/>
    </source>
</evidence>
<feature type="binding site" evidence="14">
    <location>
        <position position="333"/>
    </location>
    <ligand>
        <name>S-adenosyl-L-methionine</name>
        <dbReference type="ChEBI" id="CHEBI:59789"/>
    </ligand>
</feature>
<feature type="binding site" evidence="14">
    <location>
        <position position="314"/>
    </location>
    <ligand>
        <name>S-adenosyl-L-methionine</name>
        <dbReference type="ChEBI" id="CHEBI:59789"/>
    </ligand>
</feature>
<feature type="binding site" evidence="14">
    <location>
        <begin position="263"/>
        <end position="269"/>
    </location>
    <ligand>
        <name>S-adenosyl-L-methionine</name>
        <dbReference type="ChEBI" id="CHEBI:59789"/>
    </ligand>
</feature>
<evidence type="ECO:0000256" key="8">
    <source>
        <dbReference type="ARBA" id="ARBA00022679"/>
    </source>
</evidence>